<dbReference type="Gene3D" id="2.60.40.150">
    <property type="entry name" value="C2 domain"/>
    <property type="match status" value="1"/>
</dbReference>
<dbReference type="Gene3D" id="3.40.50.300">
    <property type="entry name" value="P-loop containing nucleotide triphosphate hydrolases"/>
    <property type="match status" value="1"/>
</dbReference>
<dbReference type="InterPro" id="IPR035892">
    <property type="entry name" value="C2_domain_sf"/>
</dbReference>
<dbReference type="STRING" id="436010.A0A166SEN3"/>
<dbReference type="InterPro" id="IPR036322">
    <property type="entry name" value="WD40_repeat_dom_sf"/>
</dbReference>
<feature type="repeat" description="WD" evidence="3">
    <location>
        <begin position="1088"/>
        <end position="1129"/>
    </location>
</feature>
<dbReference type="SUPFAM" id="SSF52540">
    <property type="entry name" value="P-loop containing nucleoside triphosphate hydrolases"/>
    <property type="match status" value="1"/>
</dbReference>
<evidence type="ECO:0000259" key="4">
    <source>
        <dbReference type="PROSITE" id="PS50004"/>
    </source>
</evidence>
<protein>
    <recommendedName>
        <fullName evidence="8">WD40 repeat-like protein</fullName>
    </recommendedName>
</protein>
<dbReference type="Proteomes" id="UP000076532">
    <property type="component" value="Unassembled WGS sequence"/>
</dbReference>
<proteinExistence type="predicted"/>
<dbReference type="PROSITE" id="PS50294">
    <property type="entry name" value="WD_REPEATS_REGION"/>
    <property type="match status" value="4"/>
</dbReference>
<keyword evidence="7" id="KW-1185">Reference proteome</keyword>
<dbReference type="PRINTS" id="PR00320">
    <property type="entry name" value="GPROTEINBRPT"/>
</dbReference>
<feature type="domain" description="C2" evidence="4">
    <location>
        <begin position="1"/>
        <end position="102"/>
    </location>
</feature>
<name>A0A166SEN3_9AGAM</name>
<accession>A0A166SEN3</accession>
<dbReference type="PROSITE" id="PS00678">
    <property type="entry name" value="WD_REPEATS_1"/>
    <property type="match status" value="2"/>
</dbReference>
<organism evidence="6 7">
    <name type="scientific">Athelia psychrophila</name>
    <dbReference type="NCBI Taxonomy" id="1759441"/>
    <lineage>
        <taxon>Eukaryota</taxon>
        <taxon>Fungi</taxon>
        <taxon>Dikarya</taxon>
        <taxon>Basidiomycota</taxon>
        <taxon>Agaricomycotina</taxon>
        <taxon>Agaricomycetes</taxon>
        <taxon>Agaricomycetidae</taxon>
        <taxon>Atheliales</taxon>
        <taxon>Atheliaceae</taxon>
        <taxon>Athelia</taxon>
    </lineage>
</organism>
<dbReference type="SUPFAM" id="SSF49562">
    <property type="entry name" value="C2 domain (Calcium/lipid-binding domain, CaLB)"/>
    <property type="match status" value="1"/>
</dbReference>
<keyword evidence="2" id="KW-0677">Repeat</keyword>
<evidence type="ECO:0000256" key="3">
    <source>
        <dbReference type="PROSITE-ProRule" id="PRU00221"/>
    </source>
</evidence>
<dbReference type="PANTHER" id="PTHR22847">
    <property type="entry name" value="WD40 REPEAT PROTEIN"/>
    <property type="match status" value="1"/>
</dbReference>
<dbReference type="InterPro" id="IPR015943">
    <property type="entry name" value="WD40/YVTN_repeat-like_dom_sf"/>
</dbReference>
<feature type="repeat" description="WD" evidence="3">
    <location>
        <begin position="961"/>
        <end position="1002"/>
    </location>
</feature>
<reference evidence="6 7" key="1">
    <citation type="journal article" date="2016" name="Mol. Biol. Evol.">
        <title>Comparative Genomics of Early-Diverging Mushroom-Forming Fungi Provides Insights into the Origins of Lignocellulose Decay Capabilities.</title>
        <authorList>
            <person name="Nagy L.G."/>
            <person name="Riley R."/>
            <person name="Tritt A."/>
            <person name="Adam C."/>
            <person name="Daum C."/>
            <person name="Floudas D."/>
            <person name="Sun H."/>
            <person name="Yadav J.S."/>
            <person name="Pangilinan J."/>
            <person name="Larsson K.H."/>
            <person name="Matsuura K."/>
            <person name="Barry K."/>
            <person name="Labutti K."/>
            <person name="Kuo R."/>
            <person name="Ohm R.A."/>
            <person name="Bhattacharya S.S."/>
            <person name="Shirouzu T."/>
            <person name="Yoshinaga Y."/>
            <person name="Martin F.M."/>
            <person name="Grigoriev I.V."/>
            <person name="Hibbett D.S."/>
        </authorList>
    </citation>
    <scope>NUCLEOTIDE SEQUENCE [LARGE SCALE GENOMIC DNA]</scope>
    <source>
        <strain evidence="6 7">CBS 109695</strain>
    </source>
</reference>
<keyword evidence="1 3" id="KW-0853">WD repeat</keyword>
<evidence type="ECO:0000256" key="1">
    <source>
        <dbReference type="ARBA" id="ARBA00022574"/>
    </source>
</evidence>
<dbReference type="InterPro" id="IPR000008">
    <property type="entry name" value="C2_dom"/>
</dbReference>
<feature type="repeat" description="WD" evidence="3">
    <location>
        <begin position="918"/>
        <end position="959"/>
    </location>
</feature>
<dbReference type="InterPro" id="IPR019775">
    <property type="entry name" value="WD40_repeat_CS"/>
</dbReference>
<evidence type="ECO:0008006" key="8">
    <source>
        <dbReference type="Google" id="ProtNLM"/>
    </source>
</evidence>
<evidence type="ECO:0000313" key="7">
    <source>
        <dbReference type="Proteomes" id="UP000076532"/>
    </source>
</evidence>
<dbReference type="CDD" id="cd00200">
    <property type="entry name" value="WD40"/>
    <property type="match status" value="1"/>
</dbReference>
<dbReference type="PANTHER" id="PTHR22847:SF637">
    <property type="entry name" value="WD REPEAT DOMAIN 5B"/>
    <property type="match status" value="1"/>
</dbReference>
<gene>
    <name evidence="6" type="ORF">FIBSPDRAFT_727628</name>
</gene>
<dbReference type="InterPro" id="IPR027417">
    <property type="entry name" value="P-loop_NTPase"/>
</dbReference>
<sequence length="1213" mass="132910">IDELSWTSGVYCKFRAKFKPDLFVEVFVDDVPVGRTNIVKGSLKPVWGDTLTMQVGPSAIESSIIVLKLKHSSAVDSYFGFVKSSVGDLLRLCTKSDVTKLRLERRPKKALRDAQGLISVGIKAMNADQARDNVLETARQDIERGDLAHADFTLPTPQGLENVGAAVSENKDLLQSLGTVLNKIQVIADATVNAVDVLAKVHPYADTAWKVLSLVYKAYQQQKETDANVIALFGKMAALYSFVDDIEEGLPSKIKRLERTIVRVLEKTTECGKFFREYTQQKFSSRFVGQMTSNQSQTVSDLSASLGQLQEELISGVTLQTAVESSQTRKVVAQTHESDSLKTLEPANMDTAIRASCLAGTREDLLRDIIDWLVTPSEGQNVLWLHGGAGLGKSTLANSIAEHFRGRRQQGAFLFFDRNAPLESNPARVIRTLAYQLAEHDQAIKTAISLAMEKDPQLTSAPLTTQFTSLLVEPLSAASQEITGPVIIVLDALDECGDAESRRALLALLSRELAKFPRQFRFLITSRPDADIAREFKSAGHMHAIDLSMSASSADVLLYIKHEMAQIYSSRHSYDELPLDWPGLLAVQRLAAFAAGLFIWAATAMKFLRQTDDPVECLTSLLAHDREVFTLDELYKTALLSASGWKPGKATDAFRQVLGLIVIGQMPLTDATIGELLGFEDSGKQCRIALRRLGCVIQWSEGKSARTFHKSFPDYLTDRARCSSEPWFIDVQEHHRALTIRSFRLMKSQLRFNICNLTDSHILNKDVPDLPARIQSSIPDSLSYACRFWMDHLGLRPTGDSDNDMQCLILEFFEHRFFYWLEVLSLLEQVPVAVKALIRLKSYAMDPKSELHAFAQDGISFVRAFASVITESAPHIYLSCIPFAPRSSILKQGYSSVVQKTLVVQIGLQEKWPPCQQVIAASSRVFSVAFSPDGQRVASGSADNTICVWDAEAGALRAGPFTGHTGLIGSVVFSPDGQLIASGSRDKTIRVWDAESGALKAGPFTGHTGGINSVVFSPDGQLIASGSNDGTIWGCATRQADHSFTLESTDETADTTVDTGWTYDCARSDENTIRVWDAESGALRAGPFTGQTMPVHSVVFSPDGQCIASGSNDKTICVWDAESGALKAGPFTGHTEPVNSVVFSPDGQRIASRRDPMIRPSTFGHSKRGHSQAHKLVYSPQRIALPLYCLLPTTHGATALLSVSGSFNGVLSM</sequence>
<dbReference type="InterPro" id="IPR020472">
    <property type="entry name" value="WD40_PAC1"/>
</dbReference>
<dbReference type="GO" id="GO:0005634">
    <property type="term" value="C:nucleus"/>
    <property type="evidence" value="ECO:0007669"/>
    <property type="project" value="TreeGrafter"/>
</dbReference>
<dbReference type="OrthoDB" id="163438at2759"/>
<dbReference type="AlphaFoldDB" id="A0A166SEN3"/>
<dbReference type="InterPro" id="IPR001680">
    <property type="entry name" value="WD40_rpt"/>
</dbReference>
<evidence type="ECO:0000313" key="6">
    <source>
        <dbReference type="EMBL" id="KZP29359.1"/>
    </source>
</evidence>
<dbReference type="PROSITE" id="PS50004">
    <property type="entry name" value="C2"/>
    <property type="match status" value="1"/>
</dbReference>
<dbReference type="InterPro" id="IPR007111">
    <property type="entry name" value="NACHT_NTPase"/>
</dbReference>
<evidence type="ECO:0000256" key="2">
    <source>
        <dbReference type="ARBA" id="ARBA00022737"/>
    </source>
</evidence>
<dbReference type="Gene3D" id="2.130.10.10">
    <property type="entry name" value="YVTN repeat-like/Quinoprotein amine dehydrogenase"/>
    <property type="match status" value="2"/>
</dbReference>
<dbReference type="PROSITE" id="PS50837">
    <property type="entry name" value="NACHT"/>
    <property type="match status" value="1"/>
</dbReference>
<dbReference type="Pfam" id="PF24883">
    <property type="entry name" value="NPHP3_N"/>
    <property type="match status" value="1"/>
</dbReference>
<dbReference type="SMART" id="SM00320">
    <property type="entry name" value="WD40"/>
    <property type="match status" value="5"/>
</dbReference>
<dbReference type="InterPro" id="IPR056884">
    <property type="entry name" value="NPHP3-like_N"/>
</dbReference>
<feature type="domain" description="NACHT" evidence="5">
    <location>
        <begin position="381"/>
        <end position="530"/>
    </location>
</feature>
<dbReference type="PROSITE" id="PS50082">
    <property type="entry name" value="WD_REPEATS_2"/>
    <property type="match status" value="4"/>
</dbReference>
<evidence type="ECO:0000259" key="5">
    <source>
        <dbReference type="PROSITE" id="PS50837"/>
    </source>
</evidence>
<dbReference type="Pfam" id="PF00400">
    <property type="entry name" value="WD40"/>
    <property type="match status" value="5"/>
</dbReference>
<dbReference type="Pfam" id="PF00168">
    <property type="entry name" value="C2"/>
    <property type="match status" value="1"/>
</dbReference>
<dbReference type="GO" id="GO:1990234">
    <property type="term" value="C:transferase complex"/>
    <property type="evidence" value="ECO:0007669"/>
    <property type="project" value="UniProtKB-ARBA"/>
</dbReference>
<dbReference type="CDD" id="cd00030">
    <property type="entry name" value="C2"/>
    <property type="match status" value="1"/>
</dbReference>
<dbReference type="EMBL" id="KV417499">
    <property type="protein sequence ID" value="KZP29359.1"/>
    <property type="molecule type" value="Genomic_DNA"/>
</dbReference>
<dbReference type="SUPFAM" id="SSF50978">
    <property type="entry name" value="WD40 repeat-like"/>
    <property type="match status" value="1"/>
</dbReference>
<feature type="repeat" description="WD" evidence="3">
    <location>
        <begin position="1004"/>
        <end position="1032"/>
    </location>
</feature>
<feature type="non-terminal residue" evidence="6">
    <location>
        <position position="1"/>
    </location>
</feature>